<evidence type="ECO:0000313" key="3">
    <source>
        <dbReference type="EMBL" id="GGP29539.1"/>
    </source>
</evidence>
<feature type="transmembrane region" description="Helical" evidence="1">
    <location>
        <begin position="446"/>
        <end position="471"/>
    </location>
</feature>
<protein>
    <recommendedName>
        <fullName evidence="6">Polymer-forming cytoskeletal protein</fullName>
    </recommendedName>
</protein>
<reference evidence="4" key="3">
    <citation type="journal article" date="2019" name="Int. J. Syst. Evol. Microbiol.">
        <title>The Global Catalogue of Microorganisms (GCM) 10K type strain sequencing project: providing services to taxonomists for standard genome sequencing and annotation.</title>
        <authorList>
            <consortium name="The Broad Institute Genomics Platform"/>
            <consortium name="The Broad Institute Genome Sequencing Center for Infectious Disease"/>
            <person name="Wu L."/>
            <person name="Ma J."/>
        </authorList>
    </citation>
    <scope>NUCLEOTIDE SEQUENCE [LARGE SCALE GENOMIC DNA]</scope>
    <source>
        <strain evidence="4">CGMCC 1.8884</strain>
    </source>
</reference>
<keyword evidence="4" id="KW-1185">Reference proteome</keyword>
<dbReference type="EMBL" id="BMLZ01000011">
    <property type="protein sequence ID" value="GGP29539.1"/>
    <property type="molecule type" value="Genomic_DNA"/>
</dbReference>
<reference evidence="2" key="4">
    <citation type="submission" date="2023-08" db="EMBL/GenBank/DDBJ databases">
        <authorList>
            <person name="Sun Q."/>
            <person name="Zhou Y."/>
        </authorList>
    </citation>
    <scope>NUCLEOTIDE SEQUENCE</scope>
    <source>
        <strain evidence="3">CGMCC 1.8884</strain>
        <strain evidence="2">CGMCC 1.8885</strain>
    </source>
</reference>
<evidence type="ECO:0000313" key="4">
    <source>
        <dbReference type="Proteomes" id="UP000630135"/>
    </source>
</evidence>
<sequence length="597" mass="60649">MDRGEVDRNDMGNELGKTEATWTAAGCAAPLTPELRALLHREADGDLSVDEQAALDAASLDPQVQEARRSLRGAVALLTGPNPPAPRSVAGAVVADLRLRQQLAAPVLSPTLAHTLASDVSRDIARDAALERALTPPPLPHSLAASLPRDIAFSQQLHRQLAASPLPPVPPLAPALASEIASDARTRTALQGSPTPSLPRSLAASLAGRIAQEASDVPRASVVQQASPQASPQVVAALHAAAPTPAFAQAAPRTSRAPLLLVSALLAGLTLLTVTAAWPNLAAGALVLQTVLEHVAPVAGLGLLLLLLTSALVTWMPTPAVRRFGAGAFVLAGVLTLPPLYGVVNGEPGLSFGRPVEVQGLVKGNVVAIGGDVILQPGAEVEGRVVTLLGDIKQAPGARVHGEMSAVLGHTPGESAAAGAVPAPQGVQLATAAAFRPLVGWLSAAAWPQIFVALTGGLLLLLFVAGTAPVLARRQRHAPMRTLALGVLMLAALLLPALALTFAGLLGAGLLVLALAGLLVATGLSVTVYDLGRALACRLRLPVPDTVGAFLGISLVAGSLSWAPLAFALALVGGAWGAGTLFLQRQTGEAGRTRAAL</sequence>
<accession>A0AAV4K733</accession>
<dbReference type="Proteomes" id="UP000652720">
    <property type="component" value="Unassembled WGS sequence"/>
</dbReference>
<feature type="transmembrane region" description="Helical" evidence="1">
    <location>
        <begin position="508"/>
        <end position="529"/>
    </location>
</feature>
<name>A0AAV4K733_9DEIO</name>
<gene>
    <name evidence="3" type="ORF">GCM10008021_11900</name>
    <name evidence="2" type="ORF">GCM10010914_16720</name>
</gene>
<dbReference type="AlphaFoldDB" id="A0AAV4K733"/>
<keyword evidence="1" id="KW-1133">Transmembrane helix</keyword>
<reference evidence="2" key="2">
    <citation type="journal article" date="2014" name="Int. J. Syst. Evol. Microbiol.">
        <title>Complete genome sequence of Corynebacterium casei LMG S-19264T (=DSM 44701T), isolated from a smear-ripened cheese.</title>
        <authorList>
            <consortium name="US DOE Joint Genome Institute (JGI-PGF)"/>
            <person name="Walter F."/>
            <person name="Albersmeier A."/>
            <person name="Kalinowski J."/>
            <person name="Ruckert C."/>
        </authorList>
    </citation>
    <scope>NUCLEOTIDE SEQUENCE</scope>
    <source>
        <strain evidence="2">CGMCC 1.8885</strain>
    </source>
</reference>
<reference evidence="3" key="1">
    <citation type="journal article" date="2014" name="Int. J. Syst. Evol. Microbiol.">
        <title>Complete genome of a new Firmicutes species belonging to the dominant human colonic microbiota ('Ruminococcus bicirculans') reveals two chromosomes and a selective capacity to utilize plant glucans.</title>
        <authorList>
            <consortium name="NISC Comparative Sequencing Program"/>
            <person name="Wegmann U."/>
            <person name="Louis P."/>
            <person name="Goesmann A."/>
            <person name="Henrissat B."/>
            <person name="Duncan S.H."/>
            <person name="Flint H.J."/>
        </authorList>
    </citation>
    <scope>NUCLEOTIDE SEQUENCE</scope>
    <source>
        <strain evidence="3">CGMCC 1.8884</strain>
    </source>
</reference>
<feature type="transmembrane region" description="Helical" evidence="1">
    <location>
        <begin position="483"/>
        <end position="502"/>
    </location>
</feature>
<keyword evidence="1" id="KW-0472">Membrane</keyword>
<dbReference type="Proteomes" id="UP000630135">
    <property type="component" value="Unassembled WGS sequence"/>
</dbReference>
<evidence type="ECO:0008006" key="6">
    <source>
        <dbReference type="Google" id="ProtNLM"/>
    </source>
</evidence>
<keyword evidence="1" id="KW-0812">Transmembrane</keyword>
<proteinExistence type="predicted"/>
<feature type="transmembrane region" description="Helical" evidence="1">
    <location>
        <begin position="324"/>
        <end position="344"/>
    </location>
</feature>
<evidence type="ECO:0000256" key="1">
    <source>
        <dbReference type="SAM" id="Phobius"/>
    </source>
</evidence>
<dbReference type="EMBL" id="BMMA01000013">
    <property type="protein sequence ID" value="GGI83148.1"/>
    <property type="molecule type" value="Genomic_DNA"/>
</dbReference>
<feature type="transmembrane region" description="Helical" evidence="1">
    <location>
        <begin position="298"/>
        <end position="317"/>
    </location>
</feature>
<feature type="transmembrane region" description="Helical" evidence="1">
    <location>
        <begin position="259"/>
        <end position="278"/>
    </location>
</feature>
<evidence type="ECO:0000313" key="5">
    <source>
        <dbReference type="Proteomes" id="UP000652720"/>
    </source>
</evidence>
<organism evidence="2 5">
    <name type="scientific">Deinococcus wulumuqiensis</name>
    <dbReference type="NCBI Taxonomy" id="980427"/>
    <lineage>
        <taxon>Bacteria</taxon>
        <taxon>Thermotogati</taxon>
        <taxon>Deinococcota</taxon>
        <taxon>Deinococci</taxon>
        <taxon>Deinococcales</taxon>
        <taxon>Deinococcaceae</taxon>
        <taxon>Deinococcus</taxon>
    </lineage>
</organism>
<comment type="caution">
    <text evidence="2">The sequence shown here is derived from an EMBL/GenBank/DDBJ whole genome shotgun (WGS) entry which is preliminary data.</text>
</comment>
<evidence type="ECO:0000313" key="2">
    <source>
        <dbReference type="EMBL" id="GGI83148.1"/>
    </source>
</evidence>